<comment type="caution">
    <text evidence="18">The sequence shown here is derived from an EMBL/GenBank/DDBJ whole genome shotgun (WGS) entry which is preliminary data.</text>
</comment>
<dbReference type="PIRSF" id="PIRSF016275">
    <property type="entry name" value="PolC_DP2"/>
    <property type="match status" value="1"/>
</dbReference>
<gene>
    <name evidence="14" type="primary">polC</name>
    <name evidence="18" type="ORF">FJY86_02645</name>
</gene>
<evidence type="ECO:0000313" key="19">
    <source>
        <dbReference type="Proteomes" id="UP000774699"/>
    </source>
</evidence>
<evidence type="ECO:0000256" key="2">
    <source>
        <dbReference type="ARBA" id="ARBA00011315"/>
    </source>
</evidence>
<dbReference type="NCBIfam" id="NF003103">
    <property type="entry name" value="PRK04023.1"/>
    <property type="match status" value="1"/>
</dbReference>
<evidence type="ECO:0000256" key="14">
    <source>
        <dbReference type="HAMAP-Rule" id="MF_00324"/>
    </source>
</evidence>
<evidence type="ECO:0000256" key="9">
    <source>
        <dbReference type="ARBA" id="ARBA00022932"/>
    </source>
</evidence>
<dbReference type="GO" id="GO:0006261">
    <property type="term" value="P:DNA-templated DNA replication"/>
    <property type="evidence" value="ECO:0007669"/>
    <property type="project" value="UniProtKB-UniRule"/>
</dbReference>
<name>A0A8T4CAQ7_9ARCH</name>
<keyword evidence="6 14" id="KW-0540">Nuclease</keyword>
<dbReference type="GO" id="GO:0008310">
    <property type="term" value="F:single-stranded DNA 3'-5' DNA exonuclease activity"/>
    <property type="evidence" value="ECO:0007669"/>
    <property type="project" value="UniProtKB-EC"/>
</dbReference>
<dbReference type="AlphaFoldDB" id="A0A8T4CAQ7"/>
<dbReference type="EC" id="3.1.11.1" evidence="14"/>
<comment type="catalytic activity">
    <reaction evidence="14">
        <text>Exonucleolytic cleavage in the 3'- to 5'-direction to yield nucleoside 5'-phosphates.</text>
        <dbReference type="EC" id="3.1.11.1"/>
    </reaction>
</comment>
<dbReference type="PANTHER" id="PTHR42210:SF1">
    <property type="entry name" value="DNA POLYMERASE II LARGE SUBUNIT"/>
    <property type="match status" value="1"/>
</dbReference>
<dbReference type="Pfam" id="PF03833">
    <property type="entry name" value="PolC_DP2_N"/>
    <property type="match status" value="1"/>
</dbReference>
<feature type="domain" description="DNA polymerase II large subunit DP2 N-terminal" evidence="15">
    <location>
        <begin position="15"/>
        <end position="288"/>
    </location>
</feature>
<keyword evidence="3 14" id="KW-0808">Transferase</keyword>
<comment type="subunit">
    <text evidence="2 14">Heterodimer of a large subunit and a small subunit.</text>
</comment>
<evidence type="ECO:0000256" key="5">
    <source>
        <dbReference type="ARBA" id="ARBA00022705"/>
    </source>
</evidence>
<dbReference type="EMBL" id="VGJJ01000015">
    <property type="protein sequence ID" value="MBM3282215.1"/>
    <property type="molecule type" value="Genomic_DNA"/>
</dbReference>
<feature type="domain" description="DNA polymerase II large subunit DP2 central" evidence="16">
    <location>
        <begin position="294"/>
        <end position="686"/>
    </location>
</feature>
<keyword evidence="10 14" id="KW-0238">DNA-binding</keyword>
<evidence type="ECO:0000259" key="16">
    <source>
        <dbReference type="Pfam" id="PF24844"/>
    </source>
</evidence>
<dbReference type="GO" id="GO:0006308">
    <property type="term" value="P:DNA catabolic process"/>
    <property type="evidence" value="ECO:0007669"/>
    <property type="project" value="UniProtKB-UniRule"/>
</dbReference>
<keyword evidence="5 14" id="KW-0235">DNA replication</keyword>
<dbReference type="HAMAP" id="MF_00324">
    <property type="entry name" value="DNApol_II_L_arch"/>
    <property type="match status" value="1"/>
</dbReference>
<evidence type="ECO:0000256" key="10">
    <source>
        <dbReference type="ARBA" id="ARBA00023125"/>
    </source>
</evidence>
<organism evidence="18 19">
    <name type="scientific">Candidatus Iainarchaeum sp</name>
    <dbReference type="NCBI Taxonomy" id="3101447"/>
    <lineage>
        <taxon>Archaea</taxon>
        <taxon>Candidatus Iainarchaeota</taxon>
        <taxon>Candidatus Iainarchaeia</taxon>
        <taxon>Candidatus Iainarchaeales</taxon>
        <taxon>Candidatus Iainarchaeaceae</taxon>
        <taxon>Candidatus Iainarchaeum</taxon>
    </lineage>
</organism>
<evidence type="ECO:0000256" key="3">
    <source>
        <dbReference type="ARBA" id="ARBA00022679"/>
    </source>
</evidence>
<dbReference type="InterPro" id="IPR056172">
    <property type="entry name" value="PolC_DP2_cat_dom"/>
</dbReference>
<evidence type="ECO:0000256" key="11">
    <source>
        <dbReference type="ARBA" id="ARBA00023268"/>
    </source>
</evidence>
<keyword evidence="8 14" id="KW-0269">Exonuclease</keyword>
<keyword evidence="7 14" id="KW-0378">Hydrolase</keyword>
<evidence type="ECO:0000256" key="6">
    <source>
        <dbReference type="ARBA" id="ARBA00022722"/>
    </source>
</evidence>
<dbReference type="GO" id="GO:0003887">
    <property type="term" value="F:DNA-directed DNA polymerase activity"/>
    <property type="evidence" value="ECO:0007669"/>
    <property type="project" value="UniProtKB-UniRule"/>
</dbReference>
<evidence type="ECO:0000259" key="15">
    <source>
        <dbReference type="Pfam" id="PF03833"/>
    </source>
</evidence>
<comment type="similarity">
    <text evidence="1 14">Belongs to the archaeal DNA polymerase II family.</text>
</comment>
<dbReference type="InterPro" id="IPR056171">
    <property type="entry name" value="PolC_DP2_central_dom"/>
</dbReference>
<evidence type="ECO:0000313" key="18">
    <source>
        <dbReference type="EMBL" id="MBM3282215.1"/>
    </source>
</evidence>
<keyword evidence="4 14" id="KW-0548">Nucleotidyltransferase</keyword>
<evidence type="ECO:0000256" key="13">
    <source>
        <dbReference type="ARBA" id="ARBA00049244"/>
    </source>
</evidence>
<dbReference type="InterPro" id="IPR016033">
    <property type="entry name" value="PolC_DP2_N"/>
</dbReference>
<evidence type="ECO:0000256" key="7">
    <source>
        <dbReference type="ARBA" id="ARBA00022801"/>
    </source>
</evidence>
<dbReference type="Pfam" id="PF24844">
    <property type="entry name" value="PolC_DP2_central"/>
    <property type="match status" value="1"/>
</dbReference>
<sequence>MKAIDLVVGDERTKKYFDSLITQVEEQFALATSARATGFDVNPKVECIPVTDLADRTEKLAGPHGVAAHFRAVLEQNKGDRMKALFQLFKEIVLEEADWYHEPNMEKRIEQGIKTCLVIMTEGVVVAPLDGLPYVKLVDNPDGTKFVDIYFAGPIRAAGASAAVLPLILGDYAQHLLKLGKYQPTNEEIERYAEEVDIYQTDVVSRQIKMTLEETKIIVKGCPVCVNGMPTEELEVTAWRNLPRIPTNRVRGGMALVITEGLALKALKVLSWSKQLGLDWSFLEKIIKVEKKADQVVELKPNWKYLEGVAAGRPLIAYPSAWGGFRLRYGRSRNTGCAGKGVNPAFMYLMDEFIAVGTHVRIERPGKAAQLFPVDTIEGPTVLLKDGSVKQINMAEEAQKVRPHVEKILFVGDMLVTLGDYRKAAHPLTPSPFVPEWWVQLVQREIEQGKKTSVDVQPLLTNPFSPISFTDALKLSEELNVPLHPNYTWFYKGWTLEECKKMIDELREINEKTNGLGLLRLTNNAETKKRLEHAGVPHTLENNFICFDENTSEALRLFTRNNVEPVLEEDTTLTLLSRASGLSIRDKVGFFSGGRMGRPEAATPRTMKGNPHVLFPIALSGGSTRSINRAAGLTTIKGKPASEKTGKVSVEIGLYKCTKCHEINARRFCLTCQQKTSPVYVCSNKECLSINTQNKCERCGFPAKQGSEYTINLRNELEWAAKNMIERIPEPVKGVKGLISDEKLPEPMEKGILRAKHDLHVFRDGTGRFELLNAPITHFYPKEIGMSVEKARELGYHYDVDGNPLTQDNQLVEMFVQDIIVNEGCGEWLLRSTHFVDDLLVKFYKMKSYYNAKTKNDIIGQLVIGLAPHTSAGIVGRVIGYSKTRLGWGHPYFVMCKRRNIDGDQDSVMLLMDALLNFSYTYLSKSRGGRMDAPLVFTMALNPQEIDDEVYEMETCSRYPATFYDKTLTFSEPKVEEVLVVKKKLAKNDQYTGLHFSHSTRQFDFGPTQSTYTKLKSMEEKLKTQAKLQGKLSSVQFQDSLERVIVSHLFPDIIGNTRAFSRQTFRCTKCNAKYRRIPLSGSCHTCEGGNVILTIAEGSVRKYLNIAKDLIYTHNLSEYLKQRISLAETEINAVFPPEKQTQKSLFEFA</sequence>
<evidence type="ECO:0000259" key="17">
    <source>
        <dbReference type="Pfam" id="PF24846"/>
    </source>
</evidence>
<proteinExistence type="inferred from homology"/>
<evidence type="ECO:0000256" key="1">
    <source>
        <dbReference type="ARBA" id="ARBA00011053"/>
    </source>
</evidence>
<dbReference type="NCBIfam" id="TIGR00354">
    <property type="entry name" value="polC"/>
    <property type="match status" value="1"/>
</dbReference>
<dbReference type="Proteomes" id="UP000774699">
    <property type="component" value="Unassembled WGS sequence"/>
</dbReference>
<comment type="function">
    <text evidence="12 14">Possesses two activities: a DNA synthesis (polymerase) and an exonucleolytic activity that degrades single-stranded DNA in the 3'- to 5'-direction. Has a template-primer preference which is characteristic of a replicative DNA polymerase.</text>
</comment>
<protein>
    <recommendedName>
        <fullName evidence="14">DNA polymerase II large subunit</fullName>
        <shortName evidence="14">Pol II</shortName>
        <ecNumber evidence="14">2.7.7.7</ecNumber>
    </recommendedName>
    <alternativeName>
        <fullName evidence="14">Exodeoxyribonuclease large subunit</fullName>
        <ecNumber evidence="14">3.1.11.1</ecNumber>
    </alternativeName>
</protein>
<dbReference type="InterPro" id="IPR004475">
    <property type="entry name" value="PolC_DP2"/>
</dbReference>
<evidence type="ECO:0000256" key="4">
    <source>
        <dbReference type="ARBA" id="ARBA00022695"/>
    </source>
</evidence>
<feature type="domain" description="DNA polymerase II large subunit DP2 catalytic" evidence="17">
    <location>
        <begin position="729"/>
        <end position="1021"/>
    </location>
</feature>
<comment type="catalytic activity">
    <reaction evidence="13 14">
        <text>DNA(n) + a 2'-deoxyribonucleoside 5'-triphosphate = DNA(n+1) + diphosphate</text>
        <dbReference type="Rhea" id="RHEA:22508"/>
        <dbReference type="Rhea" id="RHEA-COMP:17339"/>
        <dbReference type="Rhea" id="RHEA-COMP:17340"/>
        <dbReference type="ChEBI" id="CHEBI:33019"/>
        <dbReference type="ChEBI" id="CHEBI:61560"/>
        <dbReference type="ChEBI" id="CHEBI:173112"/>
        <dbReference type="EC" id="2.7.7.7"/>
    </reaction>
</comment>
<dbReference type="EC" id="2.7.7.7" evidence="14"/>
<dbReference type="GO" id="GO:0003677">
    <property type="term" value="F:DNA binding"/>
    <property type="evidence" value="ECO:0007669"/>
    <property type="project" value="UniProtKB-UniRule"/>
</dbReference>
<keyword evidence="11 14" id="KW-0511">Multifunctional enzyme</keyword>
<reference evidence="18" key="1">
    <citation type="submission" date="2019-03" db="EMBL/GenBank/DDBJ databases">
        <title>Lake Tanganyika Metagenome-Assembled Genomes (MAGs).</title>
        <authorList>
            <person name="Tran P."/>
        </authorList>
    </citation>
    <scope>NUCLEOTIDE SEQUENCE</scope>
    <source>
        <strain evidence="18">M_DeepCast_50m_m2_156</strain>
    </source>
</reference>
<dbReference type="PANTHER" id="PTHR42210">
    <property type="entry name" value="DNA POLYMERASE II LARGE SUBUNIT"/>
    <property type="match status" value="1"/>
</dbReference>
<keyword evidence="9 14" id="KW-0239">DNA-directed DNA polymerase</keyword>
<evidence type="ECO:0000256" key="12">
    <source>
        <dbReference type="ARBA" id="ARBA00025068"/>
    </source>
</evidence>
<dbReference type="Pfam" id="PF24846">
    <property type="entry name" value="PolC_DP2_cat"/>
    <property type="match status" value="1"/>
</dbReference>
<accession>A0A8T4CAQ7</accession>
<evidence type="ECO:0000256" key="8">
    <source>
        <dbReference type="ARBA" id="ARBA00022839"/>
    </source>
</evidence>